<gene>
    <name evidence="1" type="ORF">QVD17_02383</name>
</gene>
<name>A0AAD8LCK8_TARER</name>
<proteinExistence type="predicted"/>
<dbReference type="EMBL" id="JAUHHV010000001">
    <property type="protein sequence ID" value="KAK1436601.1"/>
    <property type="molecule type" value="Genomic_DNA"/>
</dbReference>
<reference evidence="1" key="1">
    <citation type="journal article" date="2023" name="bioRxiv">
        <title>Improved chromosome-level genome assembly for marigold (Tagetes erecta).</title>
        <authorList>
            <person name="Jiang F."/>
            <person name="Yuan L."/>
            <person name="Wang S."/>
            <person name="Wang H."/>
            <person name="Xu D."/>
            <person name="Wang A."/>
            <person name="Fan W."/>
        </authorList>
    </citation>
    <scope>NUCLEOTIDE SEQUENCE</scope>
    <source>
        <strain evidence="1">WSJ</strain>
        <tissue evidence="1">Leaf</tissue>
    </source>
</reference>
<protein>
    <submittedName>
        <fullName evidence="1">Uncharacterized protein</fullName>
    </submittedName>
</protein>
<evidence type="ECO:0000313" key="1">
    <source>
        <dbReference type="EMBL" id="KAK1436601.1"/>
    </source>
</evidence>
<evidence type="ECO:0000313" key="2">
    <source>
        <dbReference type="Proteomes" id="UP001229421"/>
    </source>
</evidence>
<dbReference type="Proteomes" id="UP001229421">
    <property type="component" value="Unassembled WGS sequence"/>
</dbReference>
<keyword evidence="2" id="KW-1185">Reference proteome</keyword>
<organism evidence="1 2">
    <name type="scientific">Tagetes erecta</name>
    <name type="common">African marigold</name>
    <dbReference type="NCBI Taxonomy" id="13708"/>
    <lineage>
        <taxon>Eukaryota</taxon>
        <taxon>Viridiplantae</taxon>
        <taxon>Streptophyta</taxon>
        <taxon>Embryophyta</taxon>
        <taxon>Tracheophyta</taxon>
        <taxon>Spermatophyta</taxon>
        <taxon>Magnoliopsida</taxon>
        <taxon>eudicotyledons</taxon>
        <taxon>Gunneridae</taxon>
        <taxon>Pentapetalae</taxon>
        <taxon>asterids</taxon>
        <taxon>campanulids</taxon>
        <taxon>Asterales</taxon>
        <taxon>Asteraceae</taxon>
        <taxon>Asteroideae</taxon>
        <taxon>Heliantheae alliance</taxon>
        <taxon>Tageteae</taxon>
        <taxon>Tagetes</taxon>
    </lineage>
</organism>
<accession>A0AAD8LCK8</accession>
<comment type="caution">
    <text evidence="1">The sequence shown here is derived from an EMBL/GenBank/DDBJ whole genome shotgun (WGS) entry which is preliminary data.</text>
</comment>
<sequence>MFEYERSKVPFVNDNKRYNVILVKECLISSSVLRSCIPVVSLASIFSCRVSFSGHRQFTEIYLFSSFYFTSLKCLMIYKERYGCSFQDQENVRRLQESADALVRSTLIMIL</sequence>
<dbReference type="AlphaFoldDB" id="A0AAD8LCK8"/>